<keyword evidence="1" id="KW-1133">Transmembrane helix</keyword>
<dbReference type="EMBL" id="CP048111">
    <property type="protein sequence ID" value="QHS50242.1"/>
    <property type="molecule type" value="Genomic_DNA"/>
</dbReference>
<evidence type="ECO:0000313" key="2">
    <source>
        <dbReference type="EMBL" id="QHS50028.1"/>
    </source>
</evidence>
<protein>
    <submittedName>
        <fullName evidence="3">Type IV conjugative transfer system protein TraL</fullName>
    </submittedName>
</protein>
<dbReference type="GO" id="GO:0019867">
    <property type="term" value="C:outer membrane"/>
    <property type="evidence" value="ECO:0007669"/>
    <property type="project" value="InterPro"/>
</dbReference>
<geneLocation type="plasmid" evidence="3">
    <name>unnamed3</name>
</geneLocation>
<organism evidence="3 4">
    <name type="scientific">Klebsiella michiganensis</name>
    <dbReference type="NCBI Taxonomy" id="1134687"/>
    <lineage>
        <taxon>Bacteria</taxon>
        <taxon>Pseudomonadati</taxon>
        <taxon>Pseudomonadota</taxon>
        <taxon>Gammaproteobacteria</taxon>
        <taxon>Enterobacterales</taxon>
        <taxon>Enterobacteriaceae</taxon>
        <taxon>Klebsiella/Raoultella group</taxon>
        <taxon>Klebsiella</taxon>
    </lineage>
</organism>
<dbReference type="InterPro" id="IPR009838">
    <property type="entry name" value="T4SS_TraL"/>
</dbReference>
<geneLocation type="plasmid" evidence="2">
    <name>unnamed2</name>
</geneLocation>
<dbReference type="EMBL" id="CP048110">
    <property type="protein sequence ID" value="QHS50028.1"/>
    <property type="molecule type" value="Genomic_DNA"/>
</dbReference>
<reference evidence="3 4" key="1">
    <citation type="submission" date="2020-01" db="EMBL/GenBank/DDBJ databases">
        <title>Bactrocera dorsalis gut bacteria genome.</title>
        <authorList>
            <person name="Zhang H."/>
            <person name="Cai Z."/>
        </authorList>
    </citation>
    <scope>NUCLEOTIDE SEQUENCE [LARGE SCALE GENOMIC DNA]</scope>
    <source>
        <strain evidence="3 4">BD177</strain>
        <plasmid evidence="2 4">unnamed2</plasmid>
        <plasmid evidence="3 4">unnamed3</plasmid>
    </source>
</reference>
<dbReference type="Proteomes" id="UP000464389">
    <property type="component" value="Plasmid unnamed2"/>
</dbReference>
<dbReference type="Proteomes" id="UP000464389">
    <property type="component" value="Plasmid unnamed3"/>
</dbReference>
<dbReference type="Pfam" id="PF07178">
    <property type="entry name" value="TraL"/>
    <property type="match status" value="1"/>
</dbReference>
<feature type="transmembrane region" description="Helical" evidence="1">
    <location>
        <begin position="67"/>
        <end position="86"/>
    </location>
</feature>
<keyword evidence="1" id="KW-0472">Membrane</keyword>
<evidence type="ECO:0000313" key="4">
    <source>
        <dbReference type="Proteomes" id="UP000464389"/>
    </source>
</evidence>
<keyword evidence="1" id="KW-0812">Transmembrane</keyword>
<dbReference type="AlphaFoldDB" id="A0A6P1V7Y8"/>
<proteinExistence type="predicted"/>
<dbReference type="NCBIfam" id="TIGR02762">
    <property type="entry name" value="TraL_TIGR"/>
    <property type="match status" value="1"/>
</dbReference>
<dbReference type="RefSeq" id="WP_162122804.1">
    <property type="nucleotide sequence ID" value="NZ_CP048110.1"/>
</dbReference>
<name>A0A6P1V7Y8_9ENTR</name>
<feature type="transmembrane region" description="Helical" evidence="1">
    <location>
        <begin position="33"/>
        <end position="55"/>
    </location>
</feature>
<evidence type="ECO:0000256" key="1">
    <source>
        <dbReference type="SAM" id="Phobius"/>
    </source>
</evidence>
<sequence>MKRYRFPETLDAEMKIIFFSLDEFILAMTPPAVLFYFFNDLLVGLIIGALFYLGIKQLKKGKDSRWLYSWLYWYLPDFIFCFYRVVPRSSWRKWL</sequence>
<gene>
    <name evidence="3" type="primary">traL</name>
    <name evidence="2" type="ORF">GW952_30900</name>
    <name evidence="3" type="ORF">GW952_32185</name>
</gene>
<accession>A0A6P1V7Y8</accession>
<evidence type="ECO:0000313" key="3">
    <source>
        <dbReference type="EMBL" id="QHS50242.1"/>
    </source>
</evidence>
<keyword evidence="3" id="KW-0614">Plasmid</keyword>